<evidence type="ECO:0000256" key="1">
    <source>
        <dbReference type="SAM" id="MobiDB-lite"/>
    </source>
</evidence>
<accession>A0A927K8V0</accession>
<proteinExistence type="predicted"/>
<dbReference type="AlphaFoldDB" id="A0A927K8V0"/>
<reference evidence="2" key="1">
    <citation type="submission" date="2020-09" db="EMBL/GenBank/DDBJ databases">
        <title>Nocardioides sp. strain MJB4 16S ribosomal RNA gene Genome sequencing and assembly.</title>
        <authorList>
            <person name="Kim I."/>
        </authorList>
    </citation>
    <scope>NUCLEOTIDE SEQUENCE</scope>
    <source>
        <strain evidence="2">MJB4</strain>
    </source>
</reference>
<dbReference type="Proteomes" id="UP000616839">
    <property type="component" value="Unassembled WGS sequence"/>
</dbReference>
<protein>
    <submittedName>
        <fullName evidence="2">Uncharacterized protein</fullName>
    </submittedName>
</protein>
<gene>
    <name evidence="2" type="ORF">IE331_09665</name>
</gene>
<dbReference type="RefSeq" id="WP_192142881.1">
    <property type="nucleotide sequence ID" value="NZ_JACYXZ010000002.1"/>
</dbReference>
<comment type="caution">
    <text evidence="2">The sequence shown here is derived from an EMBL/GenBank/DDBJ whole genome shotgun (WGS) entry which is preliminary data.</text>
</comment>
<name>A0A927K8V0_9ACTN</name>
<dbReference type="EMBL" id="JACYXZ010000002">
    <property type="protein sequence ID" value="MBD8869891.1"/>
    <property type="molecule type" value="Genomic_DNA"/>
</dbReference>
<sequence>MAGPMPHDDWEAGYHRNLTGRINARYGEAVKTWADRIVEYVGKRDQQTGELARYLNQLARKGIDAERLLDLAAARNPLPVDHPTAALGYRVKDLVTPRMQRRAVPSIDPFPRPSQRQPGPSLGL</sequence>
<evidence type="ECO:0000313" key="3">
    <source>
        <dbReference type="Proteomes" id="UP000616839"/>
    </source>
</evidence>
<keyword evidence="3" id="KW-1185">Reference proteome</keyword>
<evidence type="ECO:0000313" key="2">
    <source>
        <dbReference type="EMBL" id="MBD8869891.1"/>
    </source>
</evidence>
<feature type="region of interest" description="Disordered" evidence="1">
    <location>
        <begin position="100"/>
        <end position="124"/>
    </location>
</feature>
<organism evidence="2 3">
    <name type="scientific">Nocardioides donggukensis</name>
    <dbReference type="NCBI Taxonomy" id="2774019"/>
    <lineage>
        <taxon>Bacteria</taxon>
        <taxon>Bacillati</taxon>
        <taxon>Actinomycetota</taxon>
        <taxon>Actinomycetes</taxon>
        <taxon>Propionibacteriales</taxon>
        <taxon>Nocardioidaceae</taxon>
        <taxon>Nocardioides</taxon>
    </lineage>
</organism>